<reference evidence="2" key="1">
    <citation type="submission" date="2021-01" db="EMBL/GenBank/DDBJ databases">
        <authorList>
            <person name="Corre E."/>
            <person name="Pelletier E."/>
            <person name="Niang G."/>
            <person name="Scheremetjew M."/>
            <person name="Finn R."/>
            <person name="Kale V."/>
            <person name="Holt S."/>
            <person name="Cochrane G."/>
            <person name="Meng A."/>
            <person name="Brown T."/>
            <person name="Cohen L."/>
        </authorList>
    </citation>
    <scope>NUCLEOTIDE SEQUENCE</scope>
    <source>
        <strain evidence="2">10249 10 AB</strain>
    </source>
</reference>
<dbReference type="GO" id="GO:0006457">
    <property type="term" value="P:protein folding"/>
    <property type="evidence" value="ECO:0007669"/>
    <property type="project" value="TreeGrafter"/>
</dbReference>
<dbReference type="GO" id="GO:0003755">
    <property type="term" value="F:peptidyl-prolyl cis-trans isomerase activity"/>
    <property type="evidence" value="ECO:0007669"/>
    <property type="project" value="InterPro"/>
</dbReference>
<name>A0A7S4AFG7_9STRA</name>
<dbReference type="Gene3D" id="2.40.100.10">
    <property type="entry name" value="Cyclophilin-like"/>
    <property type="match status" value="1"/>
</dbReference>
<organism evidence="2">
    <name type="scientific">Pseudo-nitzschia australis</name>
    <dbReference type="NCBI Taxonomy" id="44445"/>
    <lineage>
        <taxon>Eukaryota</taxon>
        <taxon>Sar</taxon>
        <taxon>Stramenopiles</taxon>
        <taxon>Ochrophyta</taxon>
        <taxon>Bacillariophyta</taxon>
        <taxon>Bacillariophyceae</taxon>
        <taxon>Bacillariophycidae</taxon>
        <taxon>Bacillariales</taxon>
        <taxon>Bacillariaceae</taxon>
        <taxon>Pseudo-nitzschia</taxon>
    </lineage>
</organism>
<dbReference type="PRINTS" id="PR00153">
    <property type="entry name" value="CSAPPISMRASE"/>
</dbReference>
<dbReference type="PROSITE" id="PS50072">
    <property type="entry name" value="CSA_PPIASE_2"/>
    <property type="match status" value="1"/>
</dbReference>
<dbReference type="SUPFAM" id="SSF50891">
    <property type="entry name" value="Cyclophilin-like"/>
    <property type="match status" value="1"/>
</dbReference>
<dbReference type="GO" id="GO:0005737">
    <property type="term" value="C:cytoplasm"/>
    <property type="evidence" value="ECO:0007669"/>
    <property type="project" value="TreeGrafter"/>
</dbReference>
<gene>
    <name evidence="2" type="ORF">PAUS00366_LOCUS6442</name>
</gene>
<proteinExistence type="predicted"/>
<dbReference type="EMBL" id="HBIX01008327">
    <property type="protein sequence ID" value="CAE0713690.1"/>
    <property type="molecule type" value="Transcribed_RNA"/>
</dbReference>
<dbReference type="PANTHER" id="PTHR11071:SF561">
    <property type="entry name" value="PEPTIDYL-PROLYL CIS-TRANS ISOMERASE D-RELATED"/>
    <property type="match status" value="1"/>
</dbReference>
<accession>A0A7S4AFG7</accession>
<dbReference type="AlphaFoldDB" id="A0A7S4AFG7"/>
<evidence type="ECO:0000259" key="1">
    <source>
        <dbReference type="PROSITE" id="PS50072"/>
    </source>
</evidence>
<dbReference type="PANTHER" id="PTHR11071">
    <property type="entry name" value="PEPTIDYL-PROLYL CIS-TRANS ISOMERASE"/>
    <property type="match status" value="1"/>
</dbReference>
<sequence length="136" mass="15399">MQCSDAPSLLEPISKKGFRPYVTVNCGRFSMDVSSSLVVDIQCMLFSFLLLKPFRANAGPNTNGSQFFLCTADTPWLGKSVVCLWTNVQQAKSRDIQQSPRRIFFIKYYFPWSLDGKHVVFGKVSHMLAARQQLPN</sequence>
<dbReference type="GO" id="GO:0016018">
    <property type="term" value="F:cyclosporin A binding"/>
    <property type="evidence" value="ECO:0007669"/>
    <property type="project" value="TreeGrafter"/>
</dbReference>
<evidence type="ECO:0000313" key="2">
    <source>
        <dbReference type="EMBL" id="CAE0713690.1"/>
    </source>
</evidence>
<feature type="domain" description="PPIase cyclophilin-type" evidence="1">
    <location>
        <begin position="56"/>
        <end position="136"/>
    </location>
</feature>
<protein>
    <recommendedName>
        <fullName evidence="1">PPIase cyclophilin-type domain-containing protein</fullName>
    </recommendedName>
</protein>
<dbReference type="InterPro" id="IPR029000">
    <property type="entry name" value="Cyclophilin-like_dom_sf"/>
</dbReference>
<dbReference type="InterPro" id="IPR002130">
    <property type="entry name" value="Cyclophilin-type_PPIase_dom"/>
</dbReference>